<protein>
    <submittedName>
        <fullName evidence="2">Uncharacterized protein</fullName>
    </submittedName>
</protein>
<dbReference type="EMBL" id="JAFHKP010000034">
    <property type="protein sequence ID" value="KAG5468727.1"/>
    <property type="molecule type" value="Genomic_DNA"/>
</dbReference>
<dbReference type="GeneID" id="94168841"/>
<evidence type="ECO:0000313" key="3">
    <source>
        <dbReference type="Proteomes" id="UP000674179"/>
    </source>
</evidence>
<sequence>MPLAPGSGADLLLASTIVARYGSAIHTTTAQEECCSDGELGGSLPEVTTLLYIVHGAATVSLAASLLLQVHPQERQLHIFGKPCGKESAEGTAESTLGMTLSCALQRWVLKPALARQQGVALRLAHATAGQVDDLSARYRGAAVAESQHASATLAARDGCLSDPEVTLRDLVCLSGPEPLPNRCWTRGPRTEDTRQMKSASFYTDAASVRVKESETAIPGRSYKEESSSTPLPVEIPAVTEHLDVDALLHGALTQEGTASRQAVAKYAQPTTAADADAATSTPPHDNVGLPVAAVGASVEAGGILSLPTPSSPILGAGTAPGSSDSVEEDALRCYLSTLFDEPDASSTAETSTPTCSPAAQETPLTSSTARPEEVATNTETVGLPDVAPSLLSRTKTSEAIDMSAGPPPPPPLPLCWRHVILEAAEGTTHPRRRCRLPLIVLCRWAFSTVSRPSWPPLDRAQREGWRMRRAAPTS</sequence>
<feature type="compositionally biased region" description="Polar residues" evidence="1">
    <location>
        <begin position="345"/>
        <end position="381"/>
    </location>
</feature>
<keyword evidence="3" id="KW-1185">Reference proteome</keyword>
<organism evidence="2 3">
    <name type="scientific">Leishmania enriettii</name>
    <dbReference type="NCBI Taxonomy" id="5663"/>
    <lineage>
        <taxon>Eukaryota</taxon>
        <taxon>Discoba</taxon>
        <taxon>Euglenozoa</taxon>
        <taxon>Kinetoplastea</taxon>
        <taxon>Metakinetoplastina</taxon>
        <taxon>Trypanosomatida</taxon>
        <taxon>Trypanosomatidae</taxon>
        <taxon>Leishmaniinae</taxon>
        <taxon>Leishmania</taxon>
    </lineage>
</organism>
<dbReference type="OrthoDB" id="264898at2759"/>
<gene>
    <name evidence="2" type="ORF">CUR178_01562</name>
</gene>
<name>A0A836KDR0_LEIEN</name>
<dbReference type="KEGG" id="lenr:94168841"/>
<evidence type="ECO:0000256" key="1">
    <source>
        <dbReference type="SAM" id="MobiDB-lite"/>
    </source>
</evidence>
<dbReference type="AlphaFoldDB" id="A0A836KDR0"/>
<feature type="region of interest" description="Disordered" evidence="1">
    <location>
        <begin position="343"/>
        <end position="389"/>
    </location>
</feature>
<proteinExistence type="predicted"/>
<accession>A0A836KDR0</accession>
<dbReference type="RefSeq" id="XP_067689434.1">
    <property type="nucleotide sequence ID" value="XM_067833331.1"/>
</dbReference>
<evidence type="ECO:0000313" key="2">
    <source>
        <dbReference type="EMBL" id="KAG5468727.1"/>
    </source>
</evidence>
<comment type="caution">
    <text evidence="2">The sequence shown here is derived from an EMBL/GenBank/DDBJ whole genome shotgun (WGS) entry which is preliminary data.</text>
</comment>
<reference evidence="2 3" key="1">
    <citation type="submission" date="2021-02" db="EMBL/GenBank/DDBJ databases">
        <title>Leishmania (Mundinia) enrietti genome sequencing and assembly.</title>
        <authorList>
            <person name="Almutairi H."/>
            <person name="Gatherer D."/>
        </authorList>
    </citation>
    <scope>NUCLEOTIDE SEQUENCE [LARGE SCALE GENOMIC DNA]</scope>
    <source>
        <strain evidence="2">CUR178</strain>
    </source>
</reference>
<dbReference type="Proteomes" id="UP000674179">
    <property type="component" value="Chromosome 34"/>
</dbReference>